<accession>A0A437MNR1</accession>
<protein>
    <submittedName>
        <fullName evidence="6">N-methyl-L-tryptophan oxidase</fullName>
    </submittedName>
</protein>
<evidence type="ECO:0000256" key="1">
    <source>
        <dbReference type="ARBA" id="ARBA00001974"/>
    </source>
</evidence>
<comment type="caution">
    <text evidence="6">The sequence shown here is derived from an EMBL/GenBank/DDBJ whole genome shotgun (WGS) entry which is preliminary data.</text>
</comment>
<keyword evidence="3" id="KW-0274">FAD</keyword>
<evidence type="ECO:0000313" key="6">
    <source>
        <dbReference type="EMBL" id="RVT99294.1"/>
    </source>
</evidence>
<proteinExistence type="predicted"/>
<dbReference type="Proteomes" id="UP000282957">
    <property type="component" value="Unassembled WGS sequence"/>
</dbReference>
<evidence type="ECO:0000256" key="2">
    <source>
        <dbReference type="ARBA" id="ARBA00022630"/>
    </source>
</evidence>
<keyword evidence="2" id="KW-0285">Flavoprotein</keyword>
<dbReference type="Gene3D" id="3.50.50.60">
    <property type="entry name" value="FAD/NAD(P)-binding domain"/>
    <property type="match status" value="1"/>
</dbReference>
<dbReference type="SUPFAM" id="SSF54373">
    <property type="entry name" value="FAD-linked reductases, C-terminal domain"/>
    <property type="match status" value="1"/>
</dbReference>
<dbReference type="GO" id="GO:0050660">
    <property type="term" value="F:flavin adenine dinucleotide binding"/>
    <property type="evidence" value="ECO:0007669"/>
    <property type="project" value="InterPro"/>
</dbReference>
<feature type="domain" description="FAD dependent oxidoreductase" evidence="5">
    <location>
        <begin position="5"/>
        <end position="369"/>
    </location>
</feature>
<dbReference type="InterPro" id="IPR036188">
    <property type="entry name" value="FAD/NAD-bd_sf"/>
</dbReference>
<keyword evidence="4" id="KW-0560">Oxidoreductase</keyword>
<name>A0A437MNR1_9PROT</name>
<comment type="cofactor">
    <cofactor evidence="1">
        <name>FAD</name>
        <dbReference type="ChEBI" id="CHEBI:57692"/>
    </cofactor>
</comment>
<sequence length="391" mass="41747">MIRADIAVIGLGAMGAATLYQLARMGVSAVGIDRYAPPHSLGSSHGETRITRLAVGEGQEYAPLVIRSHQLWRQLEAETDEALLEACGFLMMAPRGVHTGHHGKTDFLNKTIGVAQRHGIAHETLDAAQIAARFPCFGLTGEEEGYFEPDGGFVYPERCIAAQLRRAQALGARVVTGTRVLTMRRDGGAMLLETDAEPVLADQVVVAAGAWAGGLIGGLAQQVLVPRRQVLHWFAVEDEAAYAPGACPSYIWMHGARPEDYFYGFPSLPGSGTVKVASEQYASACDPDTVDRAVDPANSAAMFAEHVRGRLTGARAQPSRAESCLYTVTPDSNFVIERLAEEERVILASPCSGHGFKHSAAIGEAIAQLAVRGKPELDLSAFRLANYAPAA</sequence>
<evidence type="ECO:0000256" key="4">
    <source>
        <dbReference type="ARBA" id="ARBA00023002"/>
    </source>
</evidence>
<organism evidence="6 7">
    <name type="scientific">Rhodovarius crocodyli</name>
    <dbReference type="NCBI Taxonomy" id="1979269"/>
    <lineage>
        <taxon>Bacteria</taxon>
        <taxon>Pseudomonadati</taxon>
        <taxon>Pseudomonadota</taxon>
        <taxon>Alphaproteobacteria</taxon>
        <taxon>Acetobacterales</taxon>
        <taxon>Roseomonadaceae</taxon>
        <taxon>Rhodovarius</taxon>
    </lineage>
</organism>
<evidence type="ECO:0000313" key="7">
    <source>
        <dbReference type="Proteomes" id="UP000282957"/>
    </source>
</evidence>
<dbReference type="Gene3D" id="3.30.9.10">
    <property type="entry name" value="D-Amino Acid Oxidase, subunit A, domain 2"/>
    <property type="match status" value="1"/>
</dbReference>
<dbReference type="OrthoDB" id="9806257at2"/>
<dbReference type="AlphaFoldDB" id="A0A437MNR1"/>
<dbReference type="PANTHER" id="PTHR10961:SF7">
    <property type="entry name" value="FAD DEPENDENT OXIDOREDUCTASE DOMAIN-CONTAINING PROTEIN"/>
    <property type="match status" value="1"/>
</dbReference>
<keyword evidence="7" id="KW-1185">Reference proteome</keyword>
<dbReference type="InterPro" id="IPR045170">
    <property type="entry name" value="MTOX"/>
</dbReference>
<dbReference type="GO" id="GO:0008115">
    <property type="term" value="F:sarcosine oxidase activity"/>
    <property type="evidence" value="ECO:0007669"/>
    <property type="project" value="TreeGrafter"/>
</dbReference>
<dbReference type="InterPro" id="IPR006076">
    <property type="entry name" value="FAD-dep_OxRdtase"/>
</dbReference>
<dbReference type="Pfam" id="PF01266">
    <property type="entry name" value="DAO"/>
    <property type="match status" value="1"/>
</dbReference>
<reference evidence="6 7" key="1">
    <citation type="submission" date="2019-01" db="EMBL/GenBank/DDBJ databases">
        <authorList>
            <person name="Chen W.-M."/>
        </authorList>
    </citation>
    <scope>NUCLEOTIDE SEQUENCE [LARGE SCALE GENOMIC DNA]</scope>
    <source>
        <strain evidence="6 7">CCP-6</strain>
    </source>
</reference>
<gene>
    <name evidence="6" type="ORF">EOD42_04140</name>
</gene>
<evidence type="ECO:0000256" key="3">
    <source>
        <dbReference type="ARBA" id="ARBA00022827"/>
    </source>
</evidence>
<dbReference type="PANTHER" id="PTHR10961">
    <property type="entry name" value="PEROXISOMAL SARCOSINE OXIDASE"/>
    <property type="match status" value="1"/>
</dbReference>
<dbReference type="SUPFAM" id="SSF51905">
    <property type="entry name" value="FAD/NAD(P)-binding domain"/>
    <property type="match status" value="1"/>
</dbReference>
<dbReference type="EMBL" id="SACL01000001">
    <property type="protein sequence ID" value="RVT99294.1"/>
    <property type="molecule type" value="Genomic_DNA"/>
</dbReference>
<dbReference type="NCBIfam" id="NF008425">
    <property type="entry name" value="PRK11259.1"/>
    <property type="match status" value="1"/>
</dbReference>
<evidence type="ECO:0000259" key="5">
    <source>
        <dbReference type="Pfam" id="PF01266"/>
    </source>
</evidence>
<dbReference type="RefSeq" id="WP_127786160.1">
    <property type="nucleotide sequence ID" value="NZ_SACL01000001.1"/>
</dbReference>